<reference evidence="1 2" key="1">
    <citation type="journal article" date="2021" name="Nat. Commun.">
        <title>Genetic determinants of endophytism in the Arabidopsis root mycobiome.</title>
        <authorList>
            <person name="Mesny F."/>
            <person name="Miyauchi S."/>
            <person name="Thiergart T."/>
            <person name="Pickel B."/>
            <person name="Atanasova L."/>
            <person name="Karlsson M."/>
            <person name="Huettel B."/>
            <person name="Barry K.W."/>
            <person name="Haridas S."/>
            <person name="Chen C."/>
            <person name="Bauer D."/>
            <person name="Andreopoulos W."/>
            <person name="Pangilinan J."/>
            <person name="LaButti K."/>
            <person name="Riley R."/>
            <person name="Lipzen A."/>
            <person name="Clum A."/>
            <person name="Drula E."/>
            <person name="Henrissat B."/>
            <person name="Kohler A."/>
            <person name="Grigoriev I.V."/>
            <person name="Martin F.M."/>
            <person name="Hacquard S."/>
        </authorList>
    </citation>
    <scope>NUCLEOTIDE SEQUENCE [LARGE SCALE GENOMIC DNA]</scope>
    <source>
        <strain evidence="1 2">MPI-SDFR-AT-0079</strain>
    </source>
</reference>
<dbReference type="Proteomes" id="UP000724584">
    <property type="component" value="Unassembled WGS sequence"/>
</dbReference>
<name>A0ACB7PAU8_9PEZI</name>
<gene>
    <name evidence="1" type="ORF">F5144DRAFT_214811</name>
</gene>
<proteinExistence type="predicted"/>
<organism evidence="1 2">
    <name type="scientific">Chaetomium tenue</name>
    <dbReference type="NCBI Taxonomy" id="1854479"/>
    <lineage>
        <taxon>Eukaryota</taxon>
        <taxon>Fungi</taxon>
        <taxon>Dikarya</taxon>
        <taxon>Ascomycota</taxon>
        <taxon>Pezizomycotina</taxon>
        <taxon>Sordariomycetes</taxon>
        <taxon>Sordariomycetidae</taxon>
        <taxon>Sordariales</taxon>
        <taxon>Chaetomiaceae</taxon>
        <taxon>Chaetomium</taxon>
    </lineage>
</organism>
<comment type="caution">
    <text evidence="1">The sequence shown here is derived from an EMBL/GenBank/DDBJ whole genome shotgun (WGS) entry which is preliminary data.</text>
</comment>
<dbReference type="EMBL" id="JAGIZQ010000004">
    <property type="protein sequence ID" value="KAH6631312.1"/>
    <property type="molecule type" value="Genomic_DNA"/>
</dbReference>
<evidence type="ECO:0000313" key="1">
    <source>
        <dbReference type="EMBL" id="KAH6631312.1"/>
    </source>
</evidence>
<accession>A0ACB7PAU8</accession>
<protein>
    <submittedName>
        <fullName evidence="1">Uncharacterized protein</fullName>
    </submittedName>
</protein>
<sequence length="139" mass="15187">MATPDIEAAKIKYAGRPREDVKILYDYELKNAPGKSLVALELNYKPGGWSPPHTHNGAQAVAYVLEGEFLSGMNGNPAQVYKPGEKFLELPGCHHTVSDNASMTESMKAIVVLVIDTEKIKGEKGYAAITEIDPGWEWA</sequence>
<keyword evidence="2" id="KW-1185">Reference proteome</keyword>
<evidence type="ECO:0000313" key="2">
    <source>
        <dbReference type="Proteomes" id="UP000724584"/>
    </source>
</evidence>